<reference evidence="1 2" key="1">
    <citation type="journal article" date="2015" name="Stand. Genomic Sci.">
        <title>Genomic Encyclopedia of Bacterial and Archaeal Type Strains, Phase III: the genomes of soil and plant-associated and newly described type strains.</title>
        <authorList>
            <person name="Whitman W.B."/>
            <person name="Woyke T."/>
            <person name="Klenk H.P."/>
            <person name="Zhou Y."/>
            <person name="Lilburn T.G."/>
            <person name="Beck B.J."/>
            <person name="De Vos P."/>
            <person name="Vandamme P."/>
            <person name="Eisen J.A."/>
            <person name="Garrity G."/>
            <person name="Hugenholtz P."/>
            <person name="Kyrpides N.C."/>
        </authorList>
    </citation>
    <scope>NUCLEOTIDE SEQUENCE [LARGE SCALE GENOMIC DNA]</scope>
    <source>
        <strain evidence="1 2">CGMCC 1.5364</strain>
    </source>
</reference>
<dbReference type="EMBL" id="VLKU01000001">
    <property type="protein sequence ID" value="TWI38087.1"/>
    <property type="molecule type" value="Genomic_DNA"/>
</dbReference>
<comment type="caution">
    <text evidence="1">The sequence shown here is derived from an EMBL/GenBank/DDBJ whole genome shotgun (WGS) entry which is preliminary data.</text>
</comment>
<organism evidence="1 2">
    <name type="scientific">Paracoccus sulfuroxidans</name>
    <dbReference type="NCBI Taxonomy" id="384678"/>
    <lineage>
        <taxon>Bacteria</taxon>
        <taxon>Pseudomonadati</taxon>
        <taxon>Pseudomonadota</taxon>
        <taxon>Alphaproteobacteria</taxon>
        <taxon>Rhodobacterales</taxon>
        <taxon>Paracoccaceae</taxon>
        <taxon>Paracoccus</taxon>
    </lineage>
</organism>
<name>A0A562P0U5_9RHOB</name>
<evidence type="ECO:0000313" key="1">
    <source>
        <dbReference type="EMBL" id="TWI38087.1"/>
    </source>
</evidence>
<dbReference type="AlphaFoldDB" id="A0A562P0U5"/>
<evidence type="ECO:0000313" key="2">
    <source>
        <dbReference type="Proteomes" id="UP000316225"/>
    </source>
</evidence>
<accession>A0A562P0U5</accession>
<sequence>MMHRHPDPMTWTKPKLACGVSVLLTGLMLGAVPALAEKPLSASDWLSGSLKQPDTISAWRPGDARPRDAMRNDTRREIAPTGAVEPVGVTRLGEGNPDRLGTVSPRVAGLPADLWGTSDAATLSQMITRSNPQLPALRRLMRRVLAAQLEPPVTADGQAGQLFLARVDKLLDMGATGAAKELLKTSGPGSPARFRRLFDISLLSGEEAKACETMDRTPGIAPSFAARVYCLAHGGDWAAAALVFHGAEAMGQIDPDMARLLSHYLDDSYVDGSENLTPPAVVTPLALRLHEAIGQPISSSSLPLAFALSDLDGNGGWKAQLDAAERLARSGAIPASQLRAIYVQQSPAASGGVWDRAAAIQALADALALQDLAAVAKALPPAFDRMTEAGLGPALADMVGAEVGKLDLTGRPGQIALWLALQAGQSQVVETPASDITPFDAWLLKFAGGDNSAPPSDSAEAERAAQFAAALAIPAGQGLASGPAQLIADNRRGEALLGAIANVDAGSSGDTARAAQGLTVLDALQQQEIARQAAVELILGPMMTGPQP</sequence>
<proteinExistence type="predicted"/>
<protein>
    <submittedName>
        <fullName evidence="1">Uncharacterized protein</fullName>
    </submittedName>
</protein>
<keyword evidence="2" id="KW-1185">Reference proteome</keyword>
<gene>
    <name evidence="1" type="ORF">IQ24_00221</name>
</gene>
<dbReference type="Proteomes" id="UP000316225">
    <property type="component" value="Unassembled WGS sequence"/>
</dbReference>